<accession>V4J1D4</accession>
<keyword evidence="1" id="KW-0732">Signal</keyword>
<reference evidence="4 5" key="1">
    <citation type="journal article" date="2013" name="Genome Announc.">
        <title>Draft Genome Sequence of 'Candidatus Halobonum tyrrellensis' Strain G22, Isolated from the Hypersaline Waters of Lake Tyrrell, Australia.</title>
        <authorList>
            <person name="Ugalde J.A."/>
            <person name="Narasingarao P."/>
            <person name="Kuo S."/>
            <person name="Podell S."/>
            <person name="Allen E.E."/>
        </authorList>
    </citation>
    <scope>NUCLEOTIDE SEQUENCE [LARGE SCALE GENOMIC DNA]</scope>
    <source>
        <strain evidence="4 5">G22</strain>
    </source>
</reference>
<dbReference type="AlphaFoldDB" id="V4J1D4"/>
<dbReference type="Gene3D" id="3.90.780.10">
    <property type="entry name" value="5'-Nucleotidase, C-terminal domain"/>
    <property type="match status" value="1"/>
</dbReference>
<dbReference type="Pfam" id="PF02872">
    <property type="entry name" value="5_nucleotid_C"/>
    <property type="match status" value="1"/>
</dbReference>
<evidence type="ECO:0000256" key="1">
    <source>
        <dbReference type="ARBA" id="ARBA00022729"/>
    </source>
</evidence>
<protein>
    <submittedName>
        <fullName evidence="4">5'-nucleotidase/2',3'-cyclic phosphodiesterase-like hydrolase</fullName>
    </submittedName>
</protein>
<proteinExistence type="predicted"/>
<dbReference type="eggNOG" id="arCOG02832">
    <property type="taxonomic scope" value="Archaea"/>
</dbReference>
<organism evidence="4 5">
    <name type="scientific">Candidatus Halobonum tyrrellensis G22</name>
    <dbReference type="NCBI Taxonomy" id="1324957"/>
    <lineage>
        <taxon>Archaea</taxon>
        <taxon>Methanobacteriati</taxon>
        <taxon>Methanobacteriota</taxon>
        <taxon>Stenosarchaea group</taxon>
        <taxon>Halobacteria</taxon>
        <taxon>Halobacteriales</taxon>
        <taxon>Haloferacaceae</taxon>
        <taxon>Candidatus Halobonum</taxon>
    </lineage>
</organism>
<keyword evidence="4" id="KW-0378">Hydrolase</keyword>
<dbReference type="GO" id="GO:0009166">
    <property type="term" value="P:nucleotide catabolic process"/>
    <property type="evidence" value="ECO:0007669"/>
    <property type="project" value="InterPro"/>
</dbReference>
<evidence type="ECO:0000259" key="2">
    <source>
        <dbReference type="Pfam" id="PF00149"/>
    </source>
</evidence>
<gene>
    <name evidence="4" type="ORF">K933_04546</name>
</gene>
<dbReference type="InterPro" id="IPR004843">
    <property type="entry name" value="Calcineurin-like_PHP"/>
</dbReference>
<dbReference type="SUPFAM" id="SSF56300">
    <property type="entry name" value="Metallo-dependent phosphatases"/>
    <property type="match status" value="1"/>
</dbReference>
<evidence type="ECO:0000313" key="4">
    <source>
        <dbReference type="EMBL" id="ESP89257.1"/>
    </source>
</evidence>
<dbReference type="InterPro" id="IPR006179">
    <property type="entry name" value="5_nucleotidase/apyrase"/>
</dbReference>
<dbReference type="InterPro" id="IPR029052">
    <property type="entry name" value="Metallo-depent_PP-like"/>
</dbReference>
<dbReference type="InterPro" id="IPR008334">
    <property type="entry name" value="5'-Nucleotdase_C"/>
</dbReference>
<dbReference type="InterPro" id="IPR036907">
    <property type="entry name" value="5'-Nucleotdase_C_sf"/>
</dbReference>
<evidence type="ECO:0000259" key="3">
    <source>
        <dbReference type="Pfam" id="PF02872"/>
    </source>
</evidence>
<dbReference type="Pfam" id="PF00149">
    <property type="entry name" value="Metallophos"/>
    <property type="match status" value="1"/>
</dbReference>
<dbReference type="RefSeq" id="WP_023393499.1">
    <property type="nucleotide sequence ID" value="NZ_ASGZ01000013.1"/>
</dbReference>
<dbReference type="Proteomes" id="UP000017840">
    <property type="component" value="Unassembled WGS sequence"/>
</dbReference>
<comment type="caution">
    <text evidence="4">The sequence shown here is derived from an EMBL/GenBank/DDBJ whole genome shotgun (WGS) entry which is preliminary data.</text>
</comment>
<feature type="domain" description="5'-Nucleotidase C-terminal" evidence="3">
    <location>
        <begin position="268"/>
        <end position="377"/>
    </location>
</feature>
<dbReference type="EMBL" id="ASGZ01000013">
    <property type="protein sequence ID" value="ESP89257.1"/>
    <property type="molecule type" value="Genomic_DNA"/>
</dbReference>
<feature type="domain" description="Calcineurin-like phosphoesterase" evidence="2">
    <location>
        <begin position="36"/>
        <end position="194"/>
    </location>
</feature>
<dbReference type="Gene3D" id="3.60.21.10">
    <property type="match status" value="1"/>
</dbReference>
<dbReference type="STRING" id="1324957.K933_04546"/>
<dbReference type="GO" id="GO:0016787">
    <property type="term" value="F:hydrolase activity"/>
    <property type="evidence" value="ECO:0007669"/>
    <property type="project" value="UniProtKB-KW"/>
</dbReference>
<dbReference type="OrthoDB" id="21342at2157"/>
<dbReference type="PATRIC" id="fig|1324957.4.peg.922"/>
<sequence length="415" mass="42761">MNDPSLLVVNDVETAYDDPDRVGRLAGLLSALGDDRTPLLDAGDATALGALAFATDEGRAHALPFFEAVTPDAHVPGNHDFDEGVDALRRIAERSPGVWLAANVPALGFPATTTLDAGDARVGVVGVCHPETADICAAIDLAFDDPVAAARRGVAELRDRGVDRTVVLSHCGALDADVAAGVDADAVVGGHDHDRVVDRVDGALVARSAGVGHEAVAVDLGEPPTATVHATADAARDEEVAATYRERLAGAGLGERVATLDAPLSAERTARFVADAYRVRAEADAGVVLAASVREPLPAAVTAADVVGTVPFGSHLLTFEMRGADLRAALRASRGTLDDTHGAAVWAGADPDALTVDGAPVEAGERYRVAGMSYLATVDVLAGTDRDRVVDDRGPQHERVLAHARESGLPAPDAE</sequence>
<dbReference type="SUPFAM" id="SSF55816">
    <property type="entry name" value="5'-nucleotidase (syn. UDP-sugar hydrolase), C-terminal domain"/>
    <property type="match status" value="1"/>
</dbReference>
<keyword evidence="5" id="KW-1185">Reference proteome</keyword>
<dbReference type="PANTHER" id="PTHR11575">
    <property type="entry name" value="5'-NUCLEOTIDASE-RELATED"/>
    <property type="match status" value="1"/>
</dbReference>
<name>V4J1D4_9EURY</name>
<dbReference type="PANTHER" id="PTHR11575:SF24">
    <property type="entry name" value="5'-NUCLEOTIDASE"/>
    <property type="match status" value="1"/>
</dbReference>
<evidence type="ECO:0000313" key="5">
    <source>
        <dbReference type="Proteomes" id="UP000017840"/>
    </source>
</evidence>